<comment type="similarity">
    <text evidence="3">Belongs to the UbiH/COQ6 family.</text>
</comment>
<reference evidence="9 10" key="1">
    <citation type="submission" date="2022-09" db="EMBL/GenBank/DDBJ databases">
        <title>Chelativorans salina sp. nov., a novel slightly halophilic bacterium isolated from a saline lake sediment enrichment.</title>
        <authorList>
            <person name="Gao L."/>
            <person name="Fang B.-Z."/>
            <person name="Li W.-J."/>
        </authorList>
    </citation>
    <scope>NUCLEOTIDE SEQUENCE [LARGE SCALE GENOMIC DNA]</scope>
    <source>
        <strain evidence="9 10">EGI FJ00035</strain>
    </source>
</reference>
<dbReference type="NCBIfam" id="TIGR01988">
    <property type="entry name" value="Ubi-OHases"/>
    <property type="match status" value="1"/>
</dbReference>
<evidence type="ECO:0000256" key="2">
    <source>
        <dbReference type="ARBA" id="ARBA00004749"/>
    </source>
</evidence>
<proteinExistence type="inferred from homology"/>
<comment type="caution">
    <text evidence="9">The sequence shown here is derived from an EMBL/GenBank/DDBJ whole genome shotgun (WGS) entry which is preliminary data.</text>
</comment>
<name>A0ABT2LLL0_9HYPH</name>
<dbReference type="PANTHER" id="PTHR43876:SF7">
    <property type="entry name" value="UBIQUINONE BIOSYNTHESIS MONOOXYGENASE COQ6, MITOCHONDRIAL"/>
    <property type="match status" value="1"/>
</dbReference>
<keyword evidence="4" id="KW-0285">Flavoprotein</keyword>
<evidence type="ECO:0000313" key="9">
    <source>
        <dbReference type="EMBL" id="MCT7375413.1"/>
    </source>
</evidence>
<dbReference type="Pfam" id="PF01494">
    <property type="entry name" value="FAD_binding_3"/>
    <property type="match status" value="1"/>
</dbReference>
<dbReference type="SUPFAM" id="SSF51905">
    <property type="entry name" value="FAD/NAD(P)-binding domain"/>
    <property type="match status" value="1"/>
</dbReference>
<dbReference type="PRINTS" id="PR00420">
    <property type="entry name" value="RNGMNOXGNASE"/>
</dbReference>
<keyword evidence="10" id="KW-1185">Reference proteome</keyword>
<protein>
    <submittedName>
        <fullName evidence="9">UbiH/UbiF family hydroxylase</fullName>
    </submittedName>
</protein>
<gene>
    <name evidence="9" type="ORF">N5A92_10260</name>
</gene>
<keyword evidence="6" id="KW-0560">Oxidoreductase</keyword>
<dbReference type="InterPro" id="IPR010971">
    <property type="entry name" value="UbiH/COQ6"/>
</dbReference>
<evidence type="ECO:0000256" key="7">
    <source>
        <dbReference type="ARBA" id="ARBA00023033"/>
    </source>
</evidence>
<dbReference type="InterPro" id="IPR036188">
    <property type="entry name" value="FAD/NAD-bd_sf"/>
</dbReference>
<comment type="pathway">
    <text evidence="2">Cofactor biosynthesis; ubiquinone biosynthesis.</text>
</comment>
<accession>A0ABT2LLL0</accession>
<dbReference type="Gene3D" id="3.50.50.60">
    <property type="entry name" value="FAD/NAD(P)-binding domain"/>
    <property type="match status" value="2"/>
</dbReference>
<dbReference type="NCBIfam" id="NF005691">
    <property type="entry name" value="PRK07494.1"/>
    <property type="match status" value="1"/>
</dbReference>
<keyword evidence="7" id="KW-0503">Monooxygenase</keyword>
<evidence type="ECO:0000259" key="8">
    <source>
        <dbReference type="Pfam" id="PF01494"/>
    </source>
</evidence>
<evidence type="ECO:0000256" key="3">
    <source>
        <dbReference type="ARBA" id="ARBA00005349"/>
    </source>
</evidence>
<evidence type="ECO:0000256" key="4">
    <source>
        <dbReference type="ARBA" id="ARBA00022630"/>
    </source>
</evidence>
<dbReference type="InterPro" id="IPR002938">
    <property type="entry name" value="FAD-bd"/>
</dbReference>
<evidence type="ECO:0000313" key="10">
    <source>
        <dbReference type="Proteomes" id="UP001320831"/>
    </source>
</evidence>
<evidence type="ECO:0000256" key="5">
    <source>
        <dbReference type="ARBA" id="ARBA00022827"/>
    </source>
</evidence>
<keyword evidence="5" id="KW-0274">FAD</keyword>
<dbReference type="PANTHER" id="PTHR43876">
    <property type="entry name" value="UBIQUINONE BIOSYNTHESIS MONOOXYGENASE COQ6, MITOCHONDRIAL"/>
    <property type="match status" value="1"/>
</dbReference>
<sequence>MNNDVNNDVSDDRDGTILVAGTGPAGLAAALALAALDRPVVLAGPPPVFADQRTTALMRPAVEFLQGLGLGDVLREHAAPLSTMRVVDATERLIRSPTVTFRAAEIGEEAFGLNIPNARLNAALADAARGEARISWHESLVEEWRLGLETVSARLADGTTVDAALAIAADGRNSPARAAAGISAQTRRLPQSALVLNFGHARHHEFTSTEFHTEHGPCTQVPLPGGFRSSLVWVTRLEEAEELAALDEAMLSKRLERRLQSFLGKVTVEAARQVYPLSSALPARFAARRIALVGEAAHVFPPITAQGLNLGIRDVMDLAEVVRTHLDDPGSTAALVLYDMRRRPDILARSSAVNLFNASLLSSLLPAQLARSAGLGLLDRAPFLRGFFMREGMRPGSGFSALLSSGRRT</sequence>
<feature type="domain" description="FAD-binding" evidence="8">
    <location>
        <begin position="16"/>
        <end position="344"/>
    </location>
</feature>
<evidence type="ECO:0000256" key="1">
    <source>
        <dbReference type="ARBA" id="ARBA00001974"/>
    </source>
</evidence>
<dbReference type="EMBL" id="JAOCZP010000003">
    <property type="protein sequence ID" value="MCT7375413.1"/>
    <property type="molecule type" value="Genomic_DNA"/>
</dbReference>
<dbReference type="InterPro" id="IPR051205">
    <property type="entry name" value="UbiH/COQ6_monooxygenase"/>
</dbReference>
<dbReference type="RefSeq" id="WP_260902408.1">
    <property type="nucleotide sequence ID" value="NZ_JAOCZP010000003.1"/>
</dbReference>
<organism evidence="9 10">
    <name type="scientific">Chelativorans salis</name>
    <dbReference type="NCBI Taxonomy" id="2978478"/>
    <lineage>
        <taxon>Bacteria</taxon>
        <taxon>Pseudomonadati</taxon>
        <taxon>Pseudomonadota</taxon>
        <taxon>Alphaproteobacteria</taxon>
        <taxon>Hyphomicrobiales</taxon>
        <taxon>Phyllobacteriaceae</taxon>
        <taxon>Chelativorans</taxon>
    </lineage>
</organism>
<comment type="cofactor">
    <cofactor evidence="1">
        <name>FAD</name>
        <dbReference type="ChEBI" id="CHEBI:57692"/>
    </cofactor>
</comment>
<evidence type="ECO:0000256" key="6">
    <source>
        <dbReference type="ARBA" id="ARBA00023002"/>
    </source>
</evidence>
<dbReference type="Proteomes" id="UP001320831">
    <property type="component" value="Unassembled WGS sequence"/>
</dbReference>